<name>A0A2P2QWR4_RHIMU</name>
<evidence type="ECO:0000313" key="1">
    <source>
        <dbReference type="EMBL" id="MBX71334.1"/>
    </source>
</evidence>
<proteinExistence type="predicted"/>
<accession>A0A2P2QWR4</accession>
<organism evidence="1">
    <name type="scientific">Rhizophora mucronata</name>
    <name type="common">Asiatic mangrove</name>
    <dbReference type="NCBI Taxonomy" id="61149"/>
    <lineage>
        <taxon>Eukaryota</taxon>
        <taxon>Viridiplantae</taxon>
        <taxon>Streptophyta</taxon>
        <taxon>Embryophyta</taxon>
        <taxon>Tracheophyta</taxon>
        <taxon>Spermatophyta</taxon>
        <taxon>Magnoliopsida</taxon>
        <taxon>eudicotyledons</taxon>
        <taxon>Gunneridae</taxon>
        <taxon>Pentapetalae</taxon>
        <taxon>rosids</taxon>
        <taxon>fabids</taxon>
        <taxon>Malpighiales</taxon>
        <taxon>Rhizophoraceae</taxon>
        <taxon>Rhizophora</taxon>
    </lineage>
</organism>
<dbReference type="EMBL" id="GGEC01090850">
    <property type="protein sequence ID" value="MBX71334.1"/>
    <property type="molecule type" value="Transcribed_RNA"/>
</dbReference>
<dbReference type="AlphaFoldDB" id="A0A2P2QWR4"/>
<sequence>MRDWETKRNHAFVSHETTLDKMDLLCYMKRSKRIHFVLQPPIFHFPYILHNSSSCARWTFTFIFHYFIPRALF</sequence>
<reference evidence="1" key="1">
    <citation type="submission" date="2018-02" db="EMBL/GenBank/DDBJ databases">
        <title>Rhizophora mucronata_Transcriptome.</title>
        <authorList>
            <person name="Meera S.P."/>
            <person name="Sreeshan A."/>
            <person name="Augustine A."/>
        </authorList>
    </citation>
    <scope>NUCLEOTIDE SEQUENCE</scope>
    <source>
        <tissue evidence="1">Leaf</tissue>
    </source>
</reference>
<protein>
    <submittedName>
        <fullName evidence="1">Uncharacterized protein</fullName>
    </submittedName>
</protein>